<dbReference type="PANTHER" id="PTHR34216:SF3">
    <property type="entry name" value="POLY-BETA-1,6-N-ACETYL-D-GLUCOSAMINE N-DEACETYLASE"/>
    <property type="match status" value="1"/>
</dbReference>
<dbReference type="InterPro" id="IPR011330">
    <property type="entry name" value="Glyco_hydro/deAcase_b/a-brl"/>
</dbReference>
<evidence type="ECO:0000313" key="6">
    <source>
        <dbReference type="Proteomes" id="UP000236340"/>
    </source>
</evidence>
<evidence type="ECO:0000256" key="1">
    <source>
        <dbReference type="ARBA" id="ARBA00004613"/>
    </source>
</evidence>
<comment type="subcellular location">
    <subcellularLocation>
        <location evidence="1">Secreted</location>
    </subcellularLocation>
</comment>
<dbReference type="InterPro" id="IPR051398">
    <property type="entry name" value="Polysacch_Deacetylase"/>
</dbReference>
<keyword evidence="2 3" id="KW-0732">Signal</keyword>
<dbReference type="Gene3D" id="3.20.20.370">
    <property type="entry name" value="Glycoside hydrolase/deacetylase"/>
    <property type="match status" value="1"/>
</dbReference>
<name>A0A2K2HCQ4_9BACT</name>
<dbReference type="GO" id="GO:0005576">
    <property type="term" value="C:extracellular region"/>
    <property type="evidence" value="ECO:0007669"/>
    <property type="project" value="UniProtKB-SubCell"/>
</dbReference>
<dbReference type="SUPFAM" id="SSF88713">
    <property type="entry name" value="Glycoside hydrolase/deacetylase"/>
    <property type="match status" value="1"/>
</dbReference>
<protein>
    <recommendedName>
        <fullName evidence="4">NodB homology domain-containing protein</fullName>
    </recommendedName>
</protein>
<dbReference type="CDD" id="cd10973">
    <property type="entry name" value="CE4_DAC_u4_5s"/>
    <property type="match status" value="1"/>
</dbReference>
<evidence type="ECO:0000259" key="4">
    <source>
        <dbReference type="PROSITE" id="PS51677"/>
    </source>
</evidence>
<feature type="signal peptide" evidence="3">
    <location>
        <begin position="1"/>
        <end position="18"/>
    </location>
</feature>
<dbReference type="GO" id="GO:0005975">
    <property type="term" value="P:carbohydrate metabolic process"/>
    <property type="evidence" value="ECO:0007669"/>
    <property type="project" value="InterPro"/>
</dbReference>
<feature type="chain" id="PRO_5014320236" description="NodB homology domain-containing protein" evidence="3">
    <location>
        <begin position="19"/>
        <end position="353"/>
    </location>
</feature>
<dbReference type="PROSITE" id="PS51677">
    <property type="entry name" value="NODB"/>
    <property type="match status" value="1"/>
</dbReference>
<dbReference type="OrthoDB" id="9776235at2"/>
<dbReference type="Proteomes" id="UP000236340">
    <property type="component" value="Unassembled WGS sequence"/>
</dbReference>
<reference evidence="5 6" key="1">
    <citation type="journal article" date="2018" name="Genome Announc.">
        <title>Genome Sequence of Geothermobacter sp. HR-1 Iron Reducer from the Loihi Seamount.</title>
        <authorList>
            <person name="Smith H."/>
            <person name="Abuyen K."/>
            <person name="Tremblay J."/>
            <person name="Savalia P."/>
            <person name="Perez-Rodriguez I."/>
            <person name="Emerson D."/>
            <person name="Tully B."/>
            <person name="Amend J."/>
        </authorList>
    </citation>
    <scope>NUCLEOTIDE SEQUENCE [LARGE SCALE GENOMIC DNA]</scope>
    <source>
        <strain evidence="5 6">HR-1</strain>
    </source>
</reference>
<sequence length="353" mass="39559">MKAFLFLLLILACFQGVAPPCADAGRANIFIYHRFGESRYPATNISLEDFAAQLEILQREKVPVLPLSEVVGRLRDGRELPEHCAVLTVDDGYRSFLTGAMPLLRRYDFPVTLFVNTDAVGGRNYLSWKDLRALEREGVVIGHHTASHLHMIDHRPGESEQAWRQRLKDDLARASAAFSTHLEKRPRIFAYPYGEYSPVVEDLVRQAGFTAAVAQQSGVVSAGTDLFSLPRFPMGGPYASPRQFRQKLRMFPLPVEVLSPSGPLLDEGNNPPLLEFRLAGDLVDPRRMQCYVPGQPPAEIQAVPGTQDRFRVKARLPLAGRRSKYTLTAPLKKGGWAWFSYLWIRPSVPEGGY</sequence>
<proteinExistence type="predicted"/>
<dbReference type="AlphaFoldDB" id="A0A2K2HCQ4"/>
<dbReference type="EMBL" id="PPFX01000005">
    <property type="protein sequence ID" value="PNU21088.1"/>
    <property type="molecule type" value="Genomic_DNA"/>
</dbReference>
<evidence type="ECO:0000256" key="2">
    <source>
        <dbReference type="ARBA" id="ARBA00022729"/>
    </source>
</evidence>
<dbReference type="Pfam" id="PF01522">
    <property type="entry name" value="Polysacc_deac_1"/>
    <property type="match status" value="1"/>
</dbReference>
<organism evidence="5 6">
    <name type="scientific">Geothermobacter hydrogeniphilus</name>
    <dbReference type="NCBI Taxonomy" id="1969733"/>
    <lineage>
        <taxon>Bacteria</taxon>
        <taxon>Pseudomonadati</taxon>
        <taxon>Thermodesulfobacteriota</taxon>
        <taxon>Desulfuromonadia</taxon>
        <taxon>Desulfuromonadales</taxon>
        <taxon>Geothermobacteraceae</taxon>
        <taxon>Geothermobacter</taxon>
    </lineage>
</organism>
<dbReference type="PANTHER" id="PTHR34216">
    <property type="match status" value="1"/>
</dbReference>
<dbReference type="GO" id="GO:0016810">
    <property type="term" value="F:hydrolase activity, acting on carbon-nitrogen (but not peptide) bonds"/>
    <property type="evidence" value="ECO:0007669"/>
    <property type="project" value="InterPro"/>
</dbReference>
<evidence type="ECO:0000256" key="3">
    <source>
        <dbReference type="SAM" id="SignalP"/>
    </source>
</evidence>
<accession>A0A2K2HCQ4</accession>
<dbReference type="InterPro" id="IPR002509">
    <property type="entry name" value="NODB_dom"/>
</dbReference>
<dbReference type="RefSeq" id="WP_103114385.1">
    <property type="nucleotide sequence ID" value="NZ_PPFX01000005.1"/>
</dbReference>
<feature type="domain" description="NodB homology" evidence="4">
    <location>
        <begin position="83"/>
        <end position="353"/>
    </location>
</feature>
<gene>
    <name evidence="5" type="ORF">C2E25_03390</name>
</gene>
<evidence type="ECO:0000313" key="5">
    <source>
        <dbReference type="EMBL" id="PNU21088.1"/>
    </source>
</evidence>
<comment type="caution">
    <text evidence="5">The sequence shown here is derived from an EMBL/GenBank/DDBJ whole genome shotgun (WGS) entry which is preliminary data.</text>
</comment>